<keyword evidence="2" id="KW-1185">Reference proteome</keyword>
<name>A0AAV1Z2W8_9ARAC</name>
<evidence type="ECO:0000313" key="1">
    <source>
        <dbReference type="EMBL" id="CAL1264743.1"/>
    </source>
</evidence>
<evidence type="ECO:0000313" key="2">
    <source>
        <dbReference type="Proteomes" id="UP001497382"/>
    </source>
</evidence>
<accession>A0AAV1Z2W8</accession>
<dbReference type="Proteomes" id="UP001497382">
    <property type="component" value="Unassembled WGS sequence"/>
</dbReference>
<organism evidence="1 2">
    <name type="scientific">Larinioides sclopetarius</name>
    <dbReference type="NCBI Taxonomy" id="280406"/>
    <lineage>
        <taxon>Eukaryota</taxon>
        <taxon>Metazoa</taxon>
        <taxon>Ecdysozoa</taxon>
        <taxon>Arthropoda</taxon>
        <taxon>Chelicerata</taxon>
        <taxon>Arachnida</taxon>
        <taxon>Araneae</taxon>
        <taxon>Araneomorphae</taxon>
        <taxon>Entelegynae</taxon>
        <taxon>Araneoidea</taxon>
        <taxon>Araneidae</taxon>
        <taxon>Larinioides</taxon>
    </lineage>
</organism>
<proteinExistence type="predicted"/>
<sequence length="19" mass="2330">MWKVKALQSLYSTLYKQEI</sequence>
<reference evidence="1 2" key="1">
    <citation type="submission" date="2024-04" db="EMBL/GenBank/DDBJ databases">
        <authorList>
            <person name="Rising A."/>
            <person name="Reimegard J."/>
            <person name="Sonavane S."/>
            <person name="Akerstrom W."/>
            <person name="Nylinder S."/>
            <person name="Hedman E."/>
            <person name="Kallberg Y."/>
        </authorList>
    </citation>
    <scope>NUCLEOTIDE SEQUENCE [LARGE SCALE GENOMIC DNA]</scope>
</reference>
<gene>
    <name evidence="1" type="ORF">LARSCL_LOCUS2129</name>
</gene>
<protein>
    <submittedName>
        <fullName evidence="1">Uncharacterized protein</fullName>
    </submittedName>
</protein>
<dbReference type="AlphaFoldDB" id="A0AAV1Z2W8"/>
<dbReference type="EMBL" id="CAXIEN010000014">
    <property type="protein sequence ID" value="CAL1264743.1"/>
    <property type="molecule type" value="Genomic_DNA"/>
</dbReference>
<comment type="caution">
    <text evidence="1">The sequence shown here is derived from an EMBL/GenBank/DDBJ whole genome shotgun (WGS) entry which is preliminary data.</text>
</comment>